<protein>
    <recommendedName>
        <fullName evidence="4">RNA polymerase II-associated protein 3</fullName>
    </recommendedName>
</protein>
<dbReference type="Proteomes" id="UP000027222">
    <property type="component" value="Unassembled WGS sequence"/>
</dbReference>
<feature type="compositionally biased region" description="Polar residues" evidence="6">
    <location>
        <begin position="135"/>
        <end position="146"/>
    </location>
</feature>
<comment type="similarity">
    <text evidence="3">Belongs to the RPAP3 family.</text>
</comment>
<feature type="compositionally biased region" description="Pro residues" evidence="6">
    <location>
        <begin position="196"/>
        <end position="217"/>
    </location>
</feature>
<dbReference type="GO" id="GO:0101031">
    <property type="term" value="C:protein folding chaperone complex"/>
    <property type="evidence" value="ECO:0007669"/>
    <property type="project" value="TreeGrafter"/>
</dbReference>
<dbReference type="Pfam" id="PF13877">
    <property type="entry name" value="RPAP3_C"/>
    <property type="match status" value="1"/>
</dbReference>
<evidence type="ECO:0000259" key="7">
    <source>
        <dbReference type="Pfam" id="PF13877"/>
    </source>
</evidence>
<dbReference type="STRING" id="685588.A0A067TTR8"/>
<dbReference type="Gene3D" id="1.25.40.10">
    <property type="entry name" value="Tetratricopeptide repeat domain"/>
    <property type="match status" value="1"/>
</dbReference>
<evidence type="ECO:0000256" key="3">
    <source>
        <dbReference type="ARBA" id="ARBA00038275"/>
    </source>
</evidence>
<feature type="domain" description="RNA-polymerase II-associated protein 3-like C-terminal" evidence="7">
    <location>
        <begin position="413"/>
        <end position="530"/>
    </location>
</feature>
<feature type="compositionally biased region" description="Low complexity" evidence="6">
    <location>
        <begin position="273"/>
        <end position="286"/>
    </location>
</feature>
<feature type="compositionally biased region" description="Polar residues" evidence="6">
    <location>
        <begin position="219"/>
        <end position="236"/>
    </location>
</feature>
<name>A0A067TTR8_GALM3</name>
<accession>A0A067TTR8</accession>
<dbReference type="PANTHER" id="PTHR46423">
    <property type="entry name" value="RNA POLYMERASE II-ASSOCIATED PROTEIN 3"/>
    <property type="match status" value="1"/>
</dbReference>
<sequence length="553" mass="58978">MANPKAQSFKEKGNQAFKTGDYPTAIGHYTAAILADRADPTFPLNRAAAYLKLGKHEDAERDCTTVLGLSKNNVKALFRRGQARIGVGKLLEAQKDFTDVLAIEPSNTAAHEELKTVTTLIQKEKAKKSKAPISPVQSSLEPQAISSKRRRVPIRIVDPSGAPVPSPAVSVPSAPTQTASTLGPGPMDVDVDSDPPAQPKPKPKTEPQPQPQPPKPKYNPSSVNPATLEPVSTRSLKPSSAKPHTPPAPPPSASAAQSKTAVHDTAPTPQPPSQSQSQSVPPTAAALPSATDTDTNPAPKPNPKLNATPKPETFKDAKQARQSKSQSQPRVGGGIFRASGESRVFPPRGSEAGSDANLNLGGDKDKDRRGVNGNGNGNENGNGVTPMEIDSPTTKTTTHQKKKNKTVQAVPPPPGTYFEFARTWDRLGTPEERWGYINTIPPAHFPTLCKTSLEPTMLVSVLETFLVILTPSSSSSSSPTSADGDSETETETETGHRNPRTQTQIKAYLTNFAHIPRFGTLVLFLSRKEKEVARGVWEALGVSPMGDVWKGVV</sequence>
<evidence type="ECO:0000313" key="9">
    <source>
        <dbReference type="Proteomes" id="UP000027222"/>
    </source>
</evidence>
<evidence type="ECO:0000256" key="2">
    <source>
        <dbReference type="ARBA" id="ARBA00022803"/>
    </source>
</evidence>
<dbReference type="EMBL" id="KL142369">
    <property type="protein sequence ID" value="KDR82368.1"/>
    <property type="molecule type" value="Genomic_DNA"/>
</dbReference>
<dbReference type="SUPFAM" id="SSF48452">
    <property type="entry name" value="TPR-like"/>
    <property type="match status" value="1"/>
</dbReference>
<dbReference type="InterPro" id="IPR019734">
    <property type="entry name" value="TPR_rpt"/>
</dbReference>
<evidence type="ECO:0000256" key="6">
    <source>
        <dbReference type="SAM" id="MobiDB-lite"/>
    </source>
</evidence>
<dbReference type="InterPro" id="IPR051966">
    <property type="entry name" value="RPAP3"/>
</dbReference>
<dbReference type="InterPro" id="IPR011990">
    <property type="entry name" value="TPR-like_helical_dom_sf"/>
</dbReference>
<keyword evidence="2 5" id="KW-0802">TPR repeat</keyword>
<evidence type="ECO:0000256" key="1">
    <source>
        <dbReference type="ARBA" id="ARBA00022737"/>
    </source>
</evidence>
<dbReference type="SMART" id="SM00028">
    <property type="entry name" value="TPR"/>
    <property type="match status" value="3"/>
</dbReference>
<evidence type="ECO:0000256" key="5">
    <source>
        <dbReference type="PROSITE-ProRule" id="PRU00339"/>
    </source>
</evidence>
<reference evidence="9" key="1">
    <citation type="journal article" date="2014" name="Proc. Natl. Acad. Sci. U.S.A.">
        <title>Extensive sampling of basidiomycete genomes demonstrates inadequacy of the white-rot/brown-rot paradigm for wood decay fungi.</title>
        <authorList>
            <person name="Riley R."/>
            <person name="Salamov A.A."/>
            <person name="Brown D.W."/>
            <person name="Nagy L.G."/>
            <person name="Floudas D."/>
            <person name="Held B.W."/>
            <person name="Levasseur A."/>
            <person name="Lombard V."/>
            <person name="Morin E."/>
            <person name="Otillar R."/>
            <person name="Lindquist E.A."/>
            <person name="Sun H."/>
            <person name="LaButti K.M."/>
            <person name="Schmutz J."/>
            <person name="Jabbour D."/>
            <person name="Luo H."/>
            <person name="Baker S.E."/>
            <person name="Pisabarro A.G."/>
            <person name="Walton J.D."/>
            <person name="Blanchette R.A."/>
            <person name="Henrissat B."/>
            <person name="Martin F."/>
            <person name="Cullen D."/>
            <person name="Hibbett D.S."/>
            <person name="Grigoriev I.V."/>
        </authorList>
    </citation>
    <scope>NUCLEOTIDE SEQUENCE [LARGE SCALE GENOMIC DNA]</scope>
    <source>
        <strain evidence="9">CBS 339.88</strain>
    </source>
</reference>
<feature type="region of interest" description="Disordered" evidence="6">
    <location>
        <begin position="125"/>
        <end position="414"/>
    </location>
</feature>
<dbReference type="InterPro" id="IPR025986">
    <property type="entry name" value="RPAP3-like_C"/>
</dbReference>
<feature type="repeat" description="TPR" evidence="5">
    <location>
        <begin position="74"/>
        <end position="107"/>
    </location>
</feature>
<evidence type="ECO:0000313" key="8">
    <source>
        <dbReference type="EMBL" id="KDR82368.1"/>
    </source>
</evidence>
<organism evidence="8 9">
    <name type="scientific">Galerina marginata (strain CBS 339.88)</name>
    <dbReference type="NCBI Taxonomy" id="685588"/>
    <lineage>
        <taxon>Eukaryota</taxon>
        <taxon>Fungi</taxon>
        <taxon>Dikarya</taxon>
        <taxon>Basidiomycota</taxon>
        <taxon>Agaricomycotina</taxon>
        <taxon>Agaricomycetes</taxon>
        <taxon>Agaricomycetidae</taxon>
        <taxon>Agaricales</taxon>
        <taxon>Agaricineae</taxon>
        <taxon>Strophariaceae</taxon>
        <taxon>Galerina</taxon>
    </lineage>
</organism>
<gene>
    <name evidence="8" type="ORF">GALMADRAFT_237649</name>
</gene>
<keyword evidence="1" id="KW-0677">Repeat</keyword>
<proteinExistence type="inferred from homology"/>
<dbReference type="HOGENOM" id="CLU_023272_0_0_1"/>
<dbReference type="AlphaFoldDB" id="A0A067TTR8"/>
<keyword evidence="9" id="KW-1185">Reference proteome</keyword>
<dbReference type="PROSITE" id="PS50005">
    <property type="entry name" value="TPR"/>
    <property type="match status" value="1"/>
</dbReference>
<evidence type="ECO:0000256" key="4">
    <source>
        <dbReference type="ARBA" id="ARBA00040133"/>
    </source>
</evidence>
<dbReference type="OrthoDB" id="629492at2759"/>
<feature type="region of interest" description="Disordered" evidence="6">
    <location>
        <begin position="472"/>
        <end position="502"/>
    </location>
</feature>
<feature type="compositionally biased region" description="Low complexity" evidence="6">
    <location>
        <begin position="472"/>
        <end position="481"/>
    </location>
</feature>
<dbReference type="PANTHER" id="PTHR46423:SF1">
    <property type="entry name" value="RNA POLYMERASE II-ASSOCIATED PROTEIN 3"/>
    <property type="match status" value="1"/>
</dbReference>